<evidence type="ECO:0000259" key="3">
    <source>
        <dbReference type="PROSITE" id="PS50158"/>
    </source>
</evidence>
<proteinExistence type="predicted"/>
<evidence type="ECO:0000256" key="1">
    <source>
        <dbReference type="PROSITE-ProRule" id="PRU00047"/>
    </source>
</evidence>
<dbReference type="InterPro" id="IPR001878">
    <property type="entry name" value="Znf_CCHC"/>
</dbReference>
<dbReference type="EMBL" id="JACGWN010000004">
    <property type="protein sequence ID" value="KAL0451349.1"/>
    <property type="molecule type" value="Genomic_DNA"/>
</dbReference>
<feature type="compositionally biased region" description="Basic residues" evidence="2">
    <location>
        <begin position="44"/>
        <end position="53"/>
    </location>
</feature>
<protein>
    <submittedName>
        <fullName evidence="4">Retrovirus-related Pol polyprotein from transposon TNT 1-94</fullName>
    </submittedName>
</protein>
<dbReference type="AlphaFoldDB" id="A0AAW2XDQ8"/>
<dbReference type="GO" id="GO:0003676">
    <property type="term" value="F:nucleic acid binding"/>
    <property type="evidence" value="ECO:0007669"/>
    <property type="project" value="InterPro"/>
</dbReference>
<feature type="domain" description="CCHC-type" evidence="3">
    <location>
        <begin position="90"/>
        <end position="105"/>
    </location>
</feature>
<feature type="compositionally biased region" description="Low complexity" evidence="2">
    <location>
        <begin position="57"/>
        <end position="72"/>
    </location>
</feature>
<dbReference type="Pfam" id="PF07727">
    <property type="entry name" value="RVT_2"/>
    <property type="match status" value="1"/>
</dbReference>
<accession>A0AAW2XDQ8</accession>
<feature type="region of interest" description="Disordered" evidence="2">
    <location>
        <begin position="34"/>
        <end position="83"/>
    </location>
</feature>
<reference evidence="4" key="2">
    <citation type="journal article" date="2024" name="Plant">
        <title>Genomic evolution and insights into agronomic trait innovations of Sesamum species.</title>
        <authorList>
            <person name="Miao H."/>
            <person name="Wang L."/>
            <person name="Qu L."/>
            <person name="Liu H."/>
            <person name="Sun Y."/>
            <person name="Le M."/>
            <person name="Wang Q."/>
            <person name="Wei S."/>
            <person name="Zheng Y."/>
            <person name="Lin W."/>
            <person name="Duan Y."/>
            <person name="Cao H."/>
            <person name="Xiong S."/>
            <person name="Wang X."/>
            <person name="Wei L."/>
            <person name="Li C."/>
            <person name="Ma Q."/>
            <person name="Ju M."/>
            <person name="Zhao R."/>
            <person name="Li G."/>
            <person name="Mu C."/>
            <person name="Tian Q."/>
            <person name="Mei H."/>
            <person name="Zhang T."/>
            <person name="Gao T."/>
            <person name="Zhang H."/>
        </authorList>
    </citation>
    <scope>NUCLEOTIDE SEQUENCE</scope>
    <source>
        <strain evidence="4">KEN1</strain>
    </source>
</reference>
<dbReference type="PANTHER" id="PTHR11439">
    <property type="entry name" value="GAG-POL-RELATED RETROTRANSPOSON"/>
    <property type="match status" value="1"/>
</dbReference>
<gene>
    <name evidence="4" type="ORF">Slati_1113000</name>
</gene>
<sequence length="643" mass="72289">MNGLEKSIHELNNMLVQYEATTHKSEPVVLVGEASTSKAEGKRAGRWKRKKGKEKAVAATASAGGAPTAPTGKGKGKVGGSRRSRANNVCMHCQGKGHWKRECPQLLSNPGTFVDEVNMITNAASSVLDTGCEAHICNNWQVLERSRKLSKDEMILRLGDGKAVVVEAVGSLSLVGYALETTTKLFKIVSSKTVPQTPYEIWHGKPASYKYLRVWGSPVYVKRLVGDKIDSRSSLCRVFPSNSRHDEVLLEESSEEPRRDGTTSFEPPVLTDSVPILRRSTRESRAPERYRFMGLTSQLDNNPKTYGEAMSDIDSRKWLEAMKFEMDSICTIQVWTLVDPPKGVRPIGCKWVYKCKLGADGEVTAFKARLVAKGYTQRPQVDFEETYSPVAMAKSIRILLVIAAWYDYKIWQMDVTTTFLNSFIEKEIYMDQPEGFTAVREEQKVLGDIKAWLSTQFFMKDMGEASYILGIKIYRDRSRRMLRLTESSYIEKVLKRFKIENSKRGFLPMRHGVKLSKKQSPKKHSICCPVHQARCRLRFKRNEQISGMRCAGLAHWGAVKSILKYLKRTKDMFLIYGGGELILEGYSDASFQSNDNDAKSQSDFVFKLNGGLVTWKSSKQDTTGDSTTEAEYIAASEAVKEAV</sequence>
<name>A0AAW2XDQ8_9LAMI</name>
<keyword evidence="1" id="KW-0863">Zinc-finger</keyword>
<organism evidence="4">
    <name type="scientific">Sesamum latifolium</name>
    <dbReference type="NCBI Taxonomy" id="2727402"/>
    <lineage>
        <taxon>Eukaryota</taxon>
        <taxon>Viridiplantae</taxon>
        <taxon>Streptophyta</taxon>
        <taxon>Embryophyta</taxon>
        <taxon>Tracheophyta</taxon>
        <taxon>Spermatophyta</taxon>
        <taxon>Magnoliopsida</taxon>
        <taxon>eudicotyledons</taxon>
        <taxon>Gunneridae</taxon>
        <taxon>Pentapetalae</taxon>
        <taxon>asterids</taxon>
        <taxon>lamiids</taxon>
        <taxon>Lamiales</taxon>
        <taxon>Pedaliaceae</taxon>
        <taxon>Sesamum</taxon>
    </lineage>
</organism>
<dbReference type="PANTHER" id="PTHR11439:SF496">
    <property type="entry name" value="RNA-DIRECTED DNA POLYMERASE"/>
    <property type="match status" value="1"/>
</dbReference>
<dbReference type="Gene3D" id="4.10.60.10">
    <property type="entry name" value="Zinc finger, CCHC-type"/>
    <property type="match status" value="1"/>
</dbReference>
<dbReference type="PROSITE" id="PS50158">
    <property type="entry name" value="ZF_CCHC"/>
    <property type="match status" value="1"/>
</dbReference>
<keyword evidence="1" id="KW-0479">Metal-binding</keyword>
<comment type="caution">
    <text evidence="4">The sequence shown here is derived from an EMBL/GenBank/DDBJ whole genome shotgun (WGS) entry which is preliminary data.</text>
</comment>
<evidence type="ECO:0000256" key="2">
    <source>
        <dbReference type="SAM" id="MobiDB-lite"/>
    </source>
</evidence>
<dbReference type="InterPro" id="IPR013103">
    <property type="entry name" value="RVT_2"/>
</dbReference>
<feature type="compositionally biased region" description="Basic residues" evidence="2">
    <location>
        <begin position="74"/>
        <end position="83"/>
    </location>
</feature>
<dbReference type="CDD" id="cd09272">
    <property type="entry name" value="RNase_HI_RT_Ty1"/>
    <property type="match status" value="1"/>
</dbReference>
<dbReference type="SUPFAM" id="SSF57756">
    <property type="entry name" value="Retrovirus zinc finger-like domains"/>
    <property type="match status" value="1"/>
</dbReference>
<reference evidence="4" key="1">
    <citation type="submission" date="2020-06" db="EMBL/GenBank/DDBJ databases">
        <authorList>
            <person name="Li T."/>
            <person name="Hu X."/>
            <person name="Zhang T."/>
            <person name="Song X."/>
            <person name="Zhang H."/>
            <person name="Dai N."/>
            <person name="Sheng W."/>
            <person name="Hou X."/>
            <person name="Wei L."/>
        </authorList>
    </citation>
    <scope>NUCLEOTIDE SEQUENCE</scope>
    <source>
        <strain evidence="4">KEN1</strain>
        <tissue evidence="4">Leaf</tissue>
    </source>
</reference>
<dbReference type="GO" id="GO:0008270">
    <property type="term" value="F:zinc ion binding"/>
    <property type="evidence" value="ECO:0007669"/>
    <property type="project" value="UniProtKB-KW"/>
</dbReference>
<keyword evidence="1" id="KW-0862">Zinc</keyword>
<dbReference type="InterPro" id="IPR036875">
    <property type="entry name" value="Znf_CCHC_sf"/>
</dbReference>
<evidence type="ECO:0000313" key="4">
    <source>
        <dbReference type="EMBL" id="KAL0451349.1"/>
    </source>
</evidence>
<feature type="region of interest" description="Disordered" evidence="2">
    <location>
        <begin position="247"/>
        <end position="269"/>
    </location>
</feature>